<proteinExistence type="predicted"/>
<protein>
    <submittedName>
        <fullName evidence="4">Uncharacterized protein</fullName>
    </submittedName>
</protein>
<feature type="repeat" description="ANK" evidence="3">
    <location>
        <begin position="738"/>
        <end position="770"/>
    </location>
</feature>
<sequence length="827" mass="94333">MAASSSEAAAAPDNIAPTAADLLLLPSYYMPRTFKKLALLDQIKSERLVRESEILALPHRSPVFFLGLSGGGLTTLLTSFVAQTQVCYPTRWCGFMNLRKVSQLLVDHPNEVWTLPKLLLVYSEIKEESQISEINECFATAENDVKRQGELFLDGLDLVIPNKLADLIKIIKGVDWGKCGMRVWITSQTYLKLQIEVDFAEIPTTTIYYMIPFTREQQLNYFYRSFKDDVGQQARVPDFVLKKLVTDLYVNLEMIIPNFEKTLGATPFTCLTLLKAFAKVPEMFTNDPNFPGLVRCYINFKMVIKLMEFLVGAKREQFVKYCNISSSPNAPDSSQIERDSNKFDRMHLKLAIATYPDFKCTYKKAFFLKDKSFQQDLHAGGIVIEKDGKIQFIHKMYAEFILAQFFVNCGRLKNSGPPNVTFFLNKILFEEEAKQTRNFFDGYLTLQQERGILKKIIAWIRLKHFLMQHYYLHETLEDVAKYNEIKNNGSILHQLIVEGHGATVHMILCSMKGMGQAFRKLLEITVNCEIFFENPFSPNNWKPEVHNVTAFHLLALFGQGDTLKQTTGFFQTILGPVKLRQLLNDGKYTLLHYAAMSSNYEFLETIFAKGRLRSDGRTPSGKLPLNFIVTEQIFYSHKIKDLPPPRQIFTCPSLPLNSTPSSSRSRTSSRTVLTVTRQDDGNENRFRNFWNFHGFKKNFQDCYNLPLEDKNHPLRSHILTLEHLIANGGNVNGQAVEDGSTVLHDAVRKGCKTIVHYLLVHEADPNLKDKWGRTPAHHAALRGRKDILNLLLEYGANSEEKDIHGYTVNQLITNCKAKATSKSCTIS</sequence>
<dbReference type="InterPro" id="IPR002110">
    <property type="entry name" value="Ankyrin_rpt"/>
</dbReference>
<evidence type="ECO:0000256" key="3">
    <source>
        <dbReference type="PROSITE-ProRule" id="PRU00023"/>
    </source>
</evidence>
<comment type="caution">
    <text evidence="4">The sequence shown here is derived from an EMBL/GenBank/DDBJ whole genome shotgun (WGS) entry which is preliminary data.</text>
</comment>
<keyword evidence="2 3" id="KW-0040">ANK repeat</keyword>
<feature type="repeat" description="ANK" evidence="3">
    <location>
        <begin position="771"/>
        <end position="803"/>
    </location>
</feature>
<keyword evidence="1" id="KW-0677">Repeat</keyword>
<dbReference type="PANTHER" id="PTHR24180:SF45">
    <property type="entry name" value="POLY [ADP-RIBOSE] POLYMERASE TANKYRASE"/>
    <property type="match status" value="1"/>
</dbReference>
<dbReference type="EMBL" id="CAXLJM020000148">
    <property type="protein sequence ID" value="CAL8142605.1"/>
    <property type="molecule type" value="Genomic_DNA"/>
</dbReference>
<dbReference type="Proteomes" id="UP001642540">
    <property type="component" value="Unassembled WGS sequence"/>
</dbReference>
<name>A0ABP1S3R0_9HEXA</name>
<reference evidence="4 5" key="1">
    <citation type="submission" date="2024-08" db="EMBL/GenBank/DDBJ databases">
        <authorList>
            <person name="Cucini C."/>
            <person name="Frati F."/>
        </authorList>
    </citation>
    <scope>NUCLEOTIDE SEQUENCE [LARGE SCALE GENOMIC DNA]</scope>
</reference>
<dbReference type="Pfam" id="PF12796">
    <property type="entry name" value="Ank_2"/>
    <property type="match status" value="1"/>
</dbReference>
<dbReference type="SUPFAM" id="SSF48403">
    <property type="entry name" value="Ankyrin repeat"/>
    <property type="match status" value="1"/>
</dbReference>
<dbReference type="PANTHER" id="PTHR24180">
    <property type="entry name" value="CYCLIN-DEPENDENT KINASE INHIBITOR 2C-RELATED"/>
    <property type="match status" value="1"/>
</dbReference>
<evidence type="ECO:0000313" key="4">
    <source>
        <dbReference type="EMBL" id="CAL8142605.1"/>
    </source>
</evidence>
<evidence type="ECO:0000313" key="5">
    <source>
        <dbReference type="Proteomes" id="UP001642540"/>
    </source>
</evidence>
<keyword evidence="5" id="KW-1185">Reference proteome</keyword>
<dbReference type="SMART" id="SM00248">
    <property type="entry name" value="ANK"/>
    <property type="match status" value="3"/>
</dbReference>
<dbReference type="PROSITE" id="PS50297">
    <property type="entry name" value="ANK_REP_REGION"/>
    <property type="match status" value="2"/>
</dbReference>
<evidence type="ECO:0000256" key="2">
    <source>
        <dbReference type="ARBA" id="ARBA00023043"/>
    </source>
</evidence>
<dbReference type="InterPro" id="IPR036770">
    <property type="entry name" value="Ankyrin_rpt-contain_sf"/>
</dbReference>
<evidence type="ECO:0000256" key="1">
    <source>
        <dbReference type="ARBA" id="ARBA00022737"/>
    </source>
</evidence>
<gene>
    <name evidence="4" type="ORF">ODALV1_LOCUS29101</name>
</gene>
<dbReference type="InterPro" id="IPR051637">
    <property type="entry name" value="Ank_repeat_dom-contain_49"/>
</dbReference>
<accession>A0ABP1S3R0</accession>
<dbReference type="PROSITE" id="PS50088">
    <property type="entry name" value="ANK_REPEAT"/>
    <property type="match status" value="2"/>
</dbReference>
<dbReference type="Gene3D" id="1.25.40.20">
    <property type="entry name" value="Ankyrin repeat-containing domain"/>
    <property type="match status" value="1"/>
</dbReference>
<organism evidence="4 5">
    <name type="scientific">Orchesella dallaii</name>
    <dbReference type="NCBI Taxonomy" id="48710"/>
    <lineage>
        <taxon>Eukaryota</taxon>
        <taxon>Metazoa</taxon>
        <taxon>Ecdysozoa</taxon>
        <taxon>Arthropoda</taxon>
        <taxon>Hexapoda</taxon>
        <taxon>Collembola</taxon>
        <taxon>Entomobryomorpha</taxon>
        <taxon>Entomobryoidea</taxon>
        <taxon>Orchesellidae</taxon>
        <taxon>Orchesellinae</taxon>
        <taxon>Orchesella</taxon>
    </lineage>
</organism>